<dbReference type="EMBL" id="BAABDH010000109">
    <property type="protein sequence ID" value="GAA3951093.1"/>
    <property type="molecule type" value="Genomic_DNA"/>
</dbReference>
<organism evidence="2 3">
    <name type="scientific">Hymenobacter algoricola</name>
    <dbReference type="NCBI Taxonomy" id="486267"/>
    <lineage>
        <taxon>Bacteria</taxon>
        <taxon>Pseudomonadati</taxon>
        <taxon>Bacteroidota</taxon>
        <taxon>Cytophagia</taxon>
        <taxon>Cytophagales</taxon>
        <taxon>Hymenobacteraceae</taxon>
        <taxon>Hymenobacter</taxon>
    </lineage>
</organism>
<evidence type="ECO:0000256" key="1">
    <source>
        <dbReference type="SAM" id="MobiDB-lite"/>
    </source>
</evidence>
<evidence type="ECO:0000313" key="3">
    <source>
        <dbReference type="Proteomes" id="UP001499909"/>
    </source>
</evidence>
<name>A0ABP7NNZ9_9BACT</name>
<proteinExistence type="predicted"/>
<feature type="compositionally biased region" description="Basic and acidic residues" evidence="1">
    <location>
        <begin position="22"/>
        <end position="32"/>
    </location>
</feature>
<protein>
    <submittedName>
        <fullName evidence="2">Uncharacterized protein</fullName>
    </submittedName>
</protein>
<comment type="caution">
    <text evidence="2">The sequence shown here is derived from an EMBL/GenBank/DDBJ whole genome shotgun (WGS) entry which is preliminary data.</text>
</comment>
<feature type="compositionally biased region" description="Basic and acidic residues" evidence="1">
    <location>
        <begin position="63"/>
        <end position="79"/>
    </location>
</feature>
<sequence>MEANRKLEKFTGLASGYDFLKLHGGEDGKTENEALQSGPLFRVAPGRNRQDEEGGKRRPRPARRVDRGQREYGGKDRSDSPAPGLTTPAGY</sequence>
<accession>A0ABP7NNZ9</accession>
<gene>
    <name evidence="2" type="ORF">GCM10022406_36190</name>
</gene>
<evidence type="ECO:0000313" key="2">
    <source>
        <dbReference type="EMBL" id="GAA3951093.1"/>
    </source>
</evidence>
<reference evidence="3" key="1">
    <citation type="journal article" date="2019" name="Int. J. Syst. Evol. Microbiol.">
        <title>The Global Catalogue of Microorganisms (GCM) 10K type strain sequencing project: providing services to taxonomists for standard genome sequencing and annotation.</title>
        <authorList>
            <consortium name="The Broad Institute Genomics Platform"/>
            <consortium name="The Broad Institute Genome Sequencing Center for Infectious Disease"/>
            <person name="Wu L."/>
            <person name="Ma J."/>
        </authorList>
    </citation>
    <scope>NUCLEOTIDE SEQUENCE [LARGE SCALE GENOMIC DNA]</scope>
    <source>
        <strain evidence="3">JCM 17214</strain>
    </source>
</reference>
<dbReference type="Proteomes" id="UP001499909">
    <property type="component" value="Unassembled WGS sequence"/>
</dbReference>
<keyword evidence="3" id="KW-1185">Reference proteome</keyword>
<feature type="region of interest" description="Disordered" evidence="1">
    <location>
        <begin position="22"/>
        <end position="91"/>
    </location>
</feature>